<organism evidence="1 2">
    <name type="scientific">Triparma laevis f. longispina</name>
    <dbReference type="NCBI Taxonomy" id="1714387"/>
    <lineage>
        <taxon>Eukaryota</taxon>
        <taxon>Sar</taxon>
        <taxon>Stramenopiles</taxon>
        <taxon>Ochrophyta</taxon>
        <taxon>Bolidophyceae</taxon>
        <taxon>Parmales</taxon>
        <taxon>Triparmaceae</taxon>
        <taxon>Triparma</taxon>
    </lineage>
</organism>
<evidence type="ECO:0000313" key="1">
    <source>
        <dbReference type="EMBL" id="GMH55154.1"/>
    </source>
</evidence>
<dbReference type="AlphaFoldDB" id="A0A9W6ZIJ6"/>
<dbReference type="EMBL" id="BRXW01000441">
    <property type="protein sequence ID" value="GMH55154.1"/>
    <property type="molecule type" value="Genomic_DNA"/>
</dbReference>
<dbReference type="OrthoDB" id="195475at2759"/>
<keyword evidence="2" id="KW-1185">Reference proteome</keyword>
<proteinExistence type="predicted"/>
<gene>
    <name evidence="1" type="ORF">TrLO_g5819</name>
</gene>
<accession>A0A9W6ZIJ6</accession>
<evidence type="ECO:0000313" key="2">
    <source>
        <dbReference type="Proteomes" id="UP001165122"/>
    </source>
</evidence>
<reference evidence="2" key="1">
    <citation type="journal article" date="2023" name="Commun. Biol.">
        <title>Genome analysis of Parmales, the sister group of diatoms, reveals the evolutionary specialization of diatoms from phago-mixotrophs to photoautotrophs.</title>
        <authorList>
            <person name="Ban H."/>
            <person name="Sato S."/>
            <person name="Yoshikawa S."/>
            <person name="Yamada K."/>
            <person name="Nakamura Y."/>
            <person name="Ichinomiya M."/>
            <person name="Sato N."/>
            <person name="Blanc-Mathieu R."/>
            <person name="Endo H."/>
            <person name="Kuwata A."/>
            <person name="Ogata H."/>
        </authorList>
    </citation>
    <scope>NUCLEOTIDE SEQUENCE [LARGE SCALE GENOMIC DNA]</scope>
    <source>
        <strain evidence="2">NIES 3700</strain>
    </source>
</reference>
<protein>
    <submittedName>
        <fullName evidence="1">Uncharacterized protein</fullName>
    </submittedName>
</protein>
<sequence length="139" mass="15482">MVKLQQQMLIIVGAAVAGALASDVAAKLLTPRKCNQTALVATQLLKFKDVASLESFKTKFQRLANDCFANVIDCLSFELSVDTSDALSVLIYERHSRQGHFKDRHDILKALDLDKEKAGVIESSTRTFVESDLGHMERW</sequence>
<name>A0A9W6ZIJ6_9STRA</name>
<dbReference type="Proteomes" id="UP001165122">
    <property type="component" value="Unassembled WGS sequence"/>
</dbReference>
<comment type="caution">
    <text evidence="1">The sequence shown here is derived from an EMBL/GenBank/DDBJ whole genome shotgun (WGS) entry which is preliminary data.</text>
</comment>